<gene>
    <name evidence="4" type="ORF">HWI92_08735</name>
</gene>
<reference evidence="4 5" key="1">
    <citation type="submission" date="2020-06" db="EMBL/GenBank/DDBJ databases">
        <title>Dyadobacter sandarakinus sp. nov., isolated from the soil of the Arctic Yellow River Station.</title>
        <authorList>
            <person name="Zhang Y."/>
            <person name="Peng F."/>
        </authorList>
    </citation>
    <scope>NUCLEOTIDE SEQUENCE [LARGE SCALE GENOMIC DNA]</scope>
    <source>
        <strain evidence="4 5">Q3-56</strain>
    </source>
</reference>
<feature type="region of interest" description="Disordered" evidence="1">
    <location>
        <begin position="282"/>
        <end position="301"/>
    </location>
</feature>
<dbReference type="PANTHER" id="PTHR40469">
    <property type="entry name" value="SECRETED GLYCOSYL HYDROLASE"/>
    <property type="match status" value="1"/>
</dbReference>
<dbReference type="Pfam" id="PF06283">
    <property type="entry name" value="ThuA"/>
    <property type="match status" value="1"/>
</dbReference>
<dbReference type="PANTHER" id="PTHR40469:SF2">
    <property type="entry name" value="GALACTOSE-BINDING DOMAIN-LIKE SUPERFAMILY PROTEIN"/>
    <property type="match status" value="1"/>
</dbReference>
<evidence type="ECO:0000259" key="3">
    <source>
        <dbReference type="Pfam" id="PF06283"/>
    </source>
</evidence>
<dbReference type="EMBL" id="CP056775">
    <property type="protein sequence ID" value="QRR00978.1"/>
    <property type="molecule type" value="Genomic_DNA"/>
</dbReference>
<accession>A0ABX7I723</accession>
<proteinExistence type="predicted"/>
<feature type="domain" description="ThuA-like" evidence="3">
    <location>
        <begin position="54"/>
        <end position="273"/>
    </location>
</feature>
<protein>
    <submittedName>
        <fullName evidence="4">ThuA domain-containing protein</fullName>
    </submittedName>
</protein>
<dbReference type="Gene3D" id="3.40.50.880">
    <property type="match status" value="1"/>
</dbReference>
<feature type="chain" id="PRO_5045933937" evidence="2">
    <location>
        <begin position="21"/>
        <end position="301"/>
    </location>
</feature>
<dbReference type="InterPro" id="IPR029010">
    <property type="entry name" value="ThuA-like"/>
</dbReference>
<dbReference type="Proteomes" id="UP000612680">
    <property type="component" value="Chromosome"/>
</dbReference>
<evidence type="ECO:0000313" key="5">
    <source>
        <dbReference type="Proteomes" id="UP000612680"/>
    </source>
</evidence>
<dbReference type="RefSeq" id="WP_204662815.1">
    <property type="nucleotide sequence ID" value="NZ_CP056775.1"/>
</dbReference>
<feature type="signal peptide" evidence="2">
    <location>
        <begin position="1"/>
        <end position="20"/>
    </location>
</feature>
<sequence length="301" mass="32898">MNKTLKVSIACLLLAYQTLAQEPGKKQEEAKTRQIVFIAGPDSHGKGEHEHNGGCTLLAAALNAYGHGIHAAVLRNAWPQDTTVLDKADAIVIYADGGGDQLLMKHAAHIDKLVKKGVGLAVLHFALEVPEGTQGNHMLSWIGGYFEINWSVNPSWVAEFKTLPDHPVTRGVQPFSIQDEWYYHLRFPTSKSGITPVLAAVPPAETLNRPDGTHSNNAGVRKDVLEDKKPQTLAWAFDRPGRGRGFGFTGGHFHKNWGNDNYRRLVLNAIVWTAGMDVPPAGIPSATPTEDELNALTKQLR</sequence>
<dbReference type="InterPro" id="IPR029062">
    <property type="entry name" value="Class_I_gatase-like"/>
</dbReference>
<dbReference type="SUPFAM" id="SSF52317">
    <property type="entry name" value="Class I glutamine amidotransferase-like"/>
    <property type="match status" value="1"/>
</dbReference>
<keyword evidence="5" id="KW-1185">Reference proteome</keyword>
<evidence type="ECO:0000313" key="4">
    <source>
        <dbReference type="EMBL" id="QRR00978.1"/>
    </source>
</evidence>
<keyword evidence="2" id="KW-0732">Signal</keyword>
<name>A0ABX7I723_9BACT</name>
<evidence type="ECO:0000256" key="1">
    <source>
        <dbReference type="SAM" id="MobiDB-lite"/>
    </source>
</evidence>
<evidence type="ECO:0000256" key="2">
    <source>
        <dbReference type="SAM" id="SignalP"/>
    </source>
</evidence>
<organism evidence="4 5">
    <name type="scientific">Dyadobacter sandarakinus</name>
    <dbReference type="NCBI Taxonomy" id="2747268"/>
    <lineage>
        <taxon>Bacteria</taxon>
        <taxon>Pseudomonadati</taxon>
        <taxon>Bacteroidota</taxon>
        <taxon>Cytophagia</taxon>
        <taxon>Cytophagales</taxon>
        <taxon>Spirosomataceae</taxon>
        <taxon>Dyadobacter</taxon>
    </lineage>
</organism>